<evidence type="ECO:0000313" key="24">
    <source>
        <dbReference type="RefSeq" id="XP_020636912.2"/>
    </source>
</evidence>
<dbReference type="PROSITE" id="PS51034">
    <property type="entry name" value="ZP_2"/>
    <property type="match status" value="1"/>
</dbReference>
<dbReference type="SMART" id="SM00241">
    <property type="entry name" value="ZP"/>
    <property type="match status" value="1"/>
</dbReference>
<dbReference type="SMART" id="SM00018">
    <property type="entry name" value="PD"/>
    <property type="match status" value="1"/>
</dbReference>
<keyword evidence="12" id="KW-0278">Fertilization</keyword>
<reference evidence="24" key="1">
    <citation type="submission" date="2025-08" db="UniProtKB">
        <authorList>
            <consortium name="RefSeq"/>
        </authorList>
    </citation>
    <scope>IDENTIFICATION</scope>
</reference>
<evidence type="ECO:0000256" key="7">
    <source>
        <dbReference type="ARBA" id="ARBA00022729"/>
    </source>
</evidence>
<dbReference type="PROSITE" id="PS51448">
    <property type="entry name" value="P_TREFOIL_2"/>
    <property type="match status" value="1"/>
</dbReference>
<evidence type="ECO:0000256" key="20">
    <source>
        <dbReference type="SAM" id="SignalP"/>
    </source>
</evidence>
<evidence type="ECO:0000256" key="3">
    <source>
        <dbReference type="ARBA" id="ARBA00022525"/>
    </source>
</evidence>
<evidence type="ECO:0000256" key="12">
    <source>
        <dbReference type="ARBA" id="ARBA00023279"/>
    </source>
</evidence>
<evidence type="ECO:0000256" key="4">
    <source>
        <dbReference type="ARBA" id="ARBA00022530"/>
    </source>
</evidence>
<dbReference type="Pfam" id="PF00100">
    <property type="entry name" value="Zona_pellucida"/>
    <property type="match status" value="1"/>
</dbReference>
<keyword evidence="6 19" id="KW-0812">Transmembrane</keyword>
<dbReference type="InterPro" id="IPR001507">
    <property type="entry name" value="ZP_dom"/>
</dbReference>
<keyword evidence="2" id="KW-1003">Cell membrane</keyword>
<keyword evidence="10 18" id="KW-1015">Disulfide bond</keyword>
<keyword evidence="5" id="KW-0165">Cleavage on pair of basic residues</keyword>
<dbReference type="InParanoid" id="A0A6J0SKL0"/>
<dbReference type="AlphaFoldDB" id="A0A6J0SKL0"/>
<dbReference type="InterPro" id="IPR051148">
    <property type="entry name" value="Zona_Pellucida_Domain_gp"/>
</dbReference>
<feature type="transmembrane region" description="Helical" evidence="19">
    <location>
        <begin position="522"/>
        <end position="543"/>
    </location>
</feature>
<dbReference type="Pfam" id="PF22821">
    <property type="entry name" value="ZP1_ZP4_Ig-like"/>
    <property type="match status" value="1"/>
</dbReference>
<feature type="chain" id="PRO_5046567984" description="Zona pellucida sperm-binding protein 4" evidence="20">
    <location>
        <begin position="22"/>
        <end position="561"/>
    </location>
</feature>
<comment type="caution">
    <text evidence="18">Lacks conserved residue(s) required for the propagation of feature annotation.</text>
</comment>
<dbReference type="GO" id="GO:0035805">
    <property type="term" value="C:egg coat"/>
    <property type="evidence" value="ECO:0007669"/>
    <property type="project" value="UniProtKB-SubCell"/>
</dbReference>
<evidence type="ECO:0000256" key="2">
    <source>
        <dbReference type="ARBA" id="ARBA00022475"/>
    </source>
</evidence>
<evidence type="ECO:0000256" key="8">
    <source>
        <dbReference type="ARBA" id="ARBA00022989"/>
    </source>
</evidence>
<dbReference type="Proteomes" id="UP001652642">
    <property type="component" value="Chromosome 7"/>
</dbReference>
<dbReference type="Pfam" id="PF23344">
    <property type="entry name" value="ZP-N"/>
    <property type="match status" value="1"/>
</dbReference>
<keyword evidence="23" id="KW-1185">Reference proteome</keyword>
<dbReference type="InterPro" id="IPR000519">
    <property type="entry name" value="P_trefoil_dom"/>
</dbReference>
<dbReference type="GO" id="GO:0005886">
    <property type="term" value="C:plasma membrane"/>
    <property type="evidence" value="ECO:0007669"/>
    <property type="project" value="UniProtKB-SubCell"/>
</dbReference>
<evidence type="ECO:0000256" key="6">
    <source>
        <dbReference type="ARBA" id="ARBA00022692"/>
    </source>
</evidence>
<dbReference type="CDD" id="cd00111">
    <property type="entry name" value="Trefoil"/>
    <property type="match status" value="1"/>
</dbReference>
<dbReference type="Gene3D" id="4.10.110.10">
    <property type="entry name" value="Spasmolytic Protein, domain 1"/>
    <property type="match status" value="1"/>
</dbReference>
<dbReference type="GO" id="GO:0060468">
    <property type="term" value="P:prevention of polyspermy"/>
    <property type="evidence" value="ECO:0007669"/>
    <property type="project" value="TreeGrafter"/>
</dbReference>
<keyword evidence="11" id="KW-0325">Glycoprotein</keyword>
<dbReference type="GeneID" id="110072704"/>
<evidence type="ECO:0000256" key="18">
    <source>
        <dbReference type="PROSITE-ProRule" id="PRU00779"/>
    </source>
</evidence>
<dbReference type="OrthoDB" id="8919081at2759"/>
<dbReference type="Gene3D" id="2.60.40.3210">
    <property type="entry name" value="Zona pellucida, ZP-N domain"/>
    <property type="match status" value="1"/>
</dbReference>
<gene>
    <name evidence="24" type="primary">LOC110072704</name>
</gene>
<dbReference type="RefSeq" id="XP_020636912.2">
    <property type="nucleotide sequence ID" value="XM_020781253.2"/>
</dbReference>
<evidence type="ECO:0000259" key="21">
    <source>
        <dbReference type="PROSITE" id="PS51034"/>
    </source>
</evidence>
<dbReference type="GO" id="GO:0035804">
    <property type="term" value="F:structural constituent of egg coat"/>
    <property type="evidence" value="ECO:0007669"/>
    <property type="project" value="TreeGrafter"/>
</dbReference>
<evidence type="ECO:0000256" key="14">
    <source>
        <dbReference type="ARBA" id="ARBA00037545"/>
    </source>
</evidence>
<dbReference type="InterPro" id="IPR042235">
    <property type="entry name" value="ZP-C_dom"/>
</dbReference>
<feature type="domain" description="P-type" evidence="22">
    <location>
        <begin position="145"/>
        <end position="188"/>
    </location>
</feature>
<evidence type="ECO:0000256" key="15">
    <source>
        <dbReference type="ARBA" id="ARBA00040238"/>
    </source>
</evidence>
<proteinExistence type="predicted"/>
<dbReference type="KEGG" id="pvt:110072704"/>
<keyword evidence="8 19" id="KW-1133">Transmembrane helix</keyword>
<dbReference type="InterPro" id="IPR054554">
    <property type="entry name" value="ZP1/4_Ig-like"/>
</dbReference>
<sequence>MQRFLLVMLGVQLQGFGGSSSSSSSSSRPFWEASLLSCEDTGLHFLLTPEPKVVSSKSTVRLLDPRGDPHLLKNDSTCGTWVAPNPDGSMVVKAAVGGCYVKAQGGSYRTTVQIEGPGADGRKTSYKEELRCPEPLLALDKPGPSLCSGVRAADKLLCGSGTVLQAECEALGCCYSPRDRLAPCYYAHKVTAHCTPDGRFSVAISRNATFPPLRLDSVHLVSSQGQAGCLPISRTPMFTLFQFPLSACGTTFKEMGSQRVYENELLANREVMISQSGSITRDSEFRLTVRCSYSAEDSLPLGVQVAALPPPAAVAQRGPLTLEMRIAQDETYTSYFADADYPVVKVLREPVHLEVRLLGREDPALVLLLHDCWATPSANPLQKPDWSLLEAGCPYRGDNYQTRRVPVGADVGLPFPSHYQRFVVSTFTFVDDASRRMLTGPVYFHCSASACVPSGQESCHLPCDATAQWRSRRSAEVSPQPEEWWTLVTSRGPVAFFHQVAEGLIPSGSGMLQEGRMQWDDALSLVAGVVALLAVATMASVVLQRRWGRGGPGEGRTLSST</sequence>
<name>A0A6J0SKL0_9SAUR</name>
<evidence type="ECO:0000256" key="1">
    <source>
        <dbReference type="ARBA" id="ARBA00004251"/>
    </source>
</evidence>
<comment type="subcellular location">
    <subcellularLocation>
        <location evidence="1">Cell membrane</location>
        <topology evidence="1">Single-pass type I membrane protein</topology>
    </subcellularLocation>
    <subcellularLocation>
        <location evidence="13">Zona pellucida</location>
    </subcellularLocation>
</comment>
<evidence type="ECO:0000313" key="23">
    <source>
        <dbReference type="Proteomes" id="UP001652642"/>
    </source>
</evidence>
<keyword evidence="9 19" id="KW-0472">Membrane</keyword>
<dbReference type="Pfam" id="PF00088">
    <property type="entry name" value="Trefoil"/>
    <property type="match status" value="1"/>
</dbReference>
<protein>
    <recommendedName>
        <fullName evidence="15">Zona pellucida sperm-binding protein 4</fullName>
    </recommendedName>
    <alternativeName>
        <fullName evidence="17">Zona pellucida glycoprotein 4</fullName>
    </alternativeName>
    <alternativeName>
        <fullName evidence="16">Zona pellucida protein B</fullName>
    </alternativeName>
</protein>
<evidence type="ECO:0000256" key="5">
    <source>
        <dbReference type="ARBA" id="ARBA00022685"/>
    </source>
</evidence>
<dbReference type="SUPFAM" id="SSF57492">
    <property type="entry name" value="Trefoil"/>
    <property type="match status" value="1"/>
</dbReference>
<dbReference type="GO" id="GO:0007339">
    <property type="term" value="P:binding of sperm to zona pellucida"/>
    <property type="evidence" value="ECO:0007669"/>
    <property type="project" value="TreeGrafter"/>
</dbReference>
<dbReference type="Gene3D" id="2.60.40.4100">
    <property type="entry name" value="Zona pellucida, ZP-C domain"/>
    <property type="match status" value="1"/>
</dbReference>
<evidence type="ECO:0000256" key="11">
    <source>
        <dbReference type="ARBA" id="ARBA00023180"/>
    </source>
</evidence>
<evidence type="ECO:0000256" key="16">
    <source>
        <dbReference type="ARBA" id="ARBA00042273"/>
    </source>
</evidence>
<dbReference type="GO" id="GO:0032190">
    <property type="term" value="F:acrosin binding"/>
    <property type="evidence" value="ECO:0007669"/>
    <property type="project" value="TreeGrafter"/>
</dbReference>
<comment type="function">
    <text evidence="14">Component of the zona pellucida, an extracellular matrix surrounding oocytes which mediates sperm binding, induction of the acrosome reaction and prevents post-fertilization polyspermy. The zona pellucida is composed of 3 to 4 glycoproteins, ZP1, ZP2, ZP3, and ZP4. ZP4 may act as a sperm receptor.</text>
</comment>
<feature type="signal peptide" evidence="20">
    <location>
        <begin position="1"/>
        <end position="21"/>
    </location>
</feature>
<keyword evidence="3" id="KW-0964">Secreted</keyword>
<feature type="disulfide bond" evidence="18">
    <location>
        <begin position="158"/>
        <end position="173"/>
    </location>
</feature>
<evidence type="ECO:0000256" key="9">
    <source>
        <dbReference type="ARBA" id="ARBA00023136"/>
    </source>
</evidence>
<organism evidence="23 24">
    <name type="scientific">Pogona vitticeps</name>
    <name type="common">central bearded dragon</name>
    <dbReference type="NCBI Taxonomy" id="103695"/>
    <lineage>
        <taxon>Eukaryota</taxon>
        <taxon>Metazoa</taxon>
        <taxon>Chordata</taxon>
        <taxon>Craniata</taxon>
        <taxon>Vertebrata</taxon>
        <taxon>Euteleostomi</taxon>
        <taxon>Lepidosauria</taxon>
        <taxon>Squamata</taxon>
        <taxon>Bifurcata</taxon>
        <taxon>Unidentata</taxon>
        <taxon>Episquamata</taxon>
        <taxon>Toxicofera</taxon>
        <taxon>Iguania</taxon>
        <taxon>Acrodonta</taxon>
        <taxon>Agamidae</taxon>
        <taxon>Amphibolurinae</taxon>
        <taxon>Pogona</taxon>
    </lineage>
</organism>
<keyword evidence="7 20" id="KW-0732">Signal</keyword>
<dbReference type="PANTHER" id="PTHR23343:SF31">
    <property type="entry name" value="ZONA PELLUCIDA SPERM-BINDING PROTEIN 4"/>
    <property type="match status" value="1"/>
</dbReference>
<dbReference type="InterPro" id="IPR044913">
    <property type="entry name" value="P_trefoil_dom_sf"/>
</dbReference>
<accession>A0A6J0SKL0</accession>
<dbReference type="InterPro" id="IPR055355">
    <property type="entry name" value="ZP-C"/>
</dbReference>
<evidence type="ECO:0000256" key="19">
    <source>
        <dbReference type="SAM" id="Phobius"/>
    </source>
</evidence>
<dbReference type="InterPro" id="IPR055356">
    <property type="entry name" value="ZP-N"/>
</dbReference>
<keyword evidence="4" id="KW-0272">Extracellular matrix</keyword>
<dbReference type="PANTHER" id="PTHR23343">
    <property type="entry name" value="ZONA PELLUCIDA SPERM-BINDING PROTEIN"/>
    <property type="match status" value="1"/>
</dbReference>
<evidence type="ECO:0000259" key="22">
    <source>
        <dbReference type="PROSITE" id="PS51448"/>
    </source>
</evidence>
<evidence type="ECO:0000256" key="10">
    <source>
        <dbReference type="ARBA" id="ARBA00023157"/>
    </source>
</evidence>
<evidence type="ECO:0000256" key="17">
    <source>
        <dbReference type="ARBA" id="ARBA00042573"/>
    </source>
</evidence>
<feature type="domain" description="ZP" evidence="21">
    <location>
        <begin position="193"/>
        <end position="470"/>
    </location>
</feature>
<evidence type="ECO:0000256" key="13">
    <source>
        <dbReference type="ARBA" id="ARBA00024183"/>
    </source>
</evidence>